<evidence type="ECO:0000256" key="3">
    <source>
        <dbReference type="ARBA" id="ARBA00022448"/>
    </source>
</evidence>
<organism evidence="24 25">
    <name type="scientific">Petromyzon marinus</name>
    <name type="common">Sea lamprey</name>
    <dbReference type="NCBI Taxonomy" id="7757"/>
    <lineage>
        <taxon>Eukaryota</taxon>
        <taxon>Metazoa</taxon>
        <taxon>Chordata</taxon>
        <taxon>Craniata</taxon>
        <taxon>Vertebrata</taxon>
        <taxon>Cyclostomata</taxon>
        <taxon>Hyperoartia</taxon>
        <taxon>Petromyzontiformes</taxon>
        <taxon>Petromyzontidae</taxon>
        <taxon>Petromyzon</taxon>
    </lineage>
</organism>
<evidence type="ECO:0000313" key="25">
    <source>
        <dbReference type="RefSeq" id="XP_032822061.1"/>
    </source>
</evidence>
<keyword evidence="9" id="KW-0915">Sodium</keyword>
<evidence type="ECO:0000256" key="6">
    <source>
        <dbReference type="ARBA" id="ARBA00022753"/>
    </source>
</evidence>
<comment type="subcellular location">
    <subcellularLocation>
        <location evidence="1">Late endosome membrane</location>
        <topology evidence="1">Multi-pass membrane protein</topology>
    </subcellularLocation>
    <subcellularLocation>
        <location evidence="2">Lysosome membrane</location>
        <topology evidence="2">Multi-pass membrane protein</topology>
    </subcellularLocation>
</comment>
<dbReference type="Proteomes" id="UP001318040">
    <property type="component" value="Chromosome 35"/>
</dbReference>
<feature type="transmembrane region" description="Helical" evidence="22">
    <location>
        <begin position="374"/>
        <end position="397"/>
    </location>
</feature>
<evidence type="ECO:0000256" key="21">
    <source>
        <dbReference type="SAM" id="MobiDB-lite"/>
    </source>
</evidence>
<keyword evidence="10 22" id="KW-0472">Membrane</keyword>
<comment type="catalytic activity">
    <reaction evidence="15">
        <text>L-glutamine(out) = L-glutamine(in)</text>
        <dbReference type="Rhea" id="RHEA:73419"/>
        <dbReference type="ChEBI" id="CHEBI:58359"/>
    </reaction>
</comment>
<keyword evidence="12" id="KW-0325">Glycoprotein</keyword>
<evidence type="ECO:0000256" key="13">
    <source>
        <dbReference type="ARBA" id="ARBA00023228"/>
    </source>
</evidence>
<evidence type="ECO:0000256" key="11">
    <source>
        <dbReference type="ARBA" id="ARBA00023157"/>
    </source>
</evidence>
<evidence type="ECO:0000256" key="4">
    <source>
        <dbReference type="ARBA" id="ARBA00022692"/>
    </source>
</evidence>
<dbReference type="AlphaFoldDB" id="A0AAJ7TSA6"/>
<evidence type="ECO:0000256" key="2">
    <source>
        <dbReference type="ARBA" id="ARBA00004155"/>
    </source>
</evidence>
<feature type="transmembrane region" description="Helical" evidence="22">
    <location>
        <begin position="148"/>
        <end position="167"/>
    </location>
</feature>
<comment type="catalytic activity">
    <reaction evidence="17">
        <text>L-tyrosine(in) = L-tyrosine(out)</text>
        <dbReference type="Rhea" id="RHEA:68572"/>
        <dbReference type="ChEBI" id="CHEBI:58315"/>
    </reaction>
</comment>
<sequence>MGSTRRETDPLLGGVLPMQGRRGMSPSVNDTKLRRPFYVDAQSIVERDAESGEERLATVSPAASLLSSRLRYYSRLSSSNLTTLQAPHHVIPAPDEIYVYSPLGTAFRVKDTPDGAKQPSLVTIFAIWNTMMGTSILSIPWAMMQAGFTLGIIIIFLMGLITLYSCYRILQSPKAIDGGEDMDFPQVCGHYFGRLGQWISLLFSLVSLAGALIVYWVLMSNFMYNTGRFIYDKACGINMTDNIPRTNGSHPVLCPNPVKQLSNVTGYGGLLMLAPGVFEGPPEAGLRGPTNGSFETFNAFWSQTNTVPLYLVPLLLPLLNFRSAAFFARFNNLGTVSVVYLLILVTVKASQWGIHLDFHWISTSDRHFVPEFRQFFPAMTGILTLAFFLHNCVITLVKNNRHPENNVRDLSIAYGLVGFTYLYVGILVFASFPSPPLWKSCIQENFLDNLPNDDIMALLARVFLLFQMSTVFPMLAYIFRVQIFTQIWGKSYPSVLHVLVLNMVLIGCGVLVARFYPNIGAIIRYSGATCGLAFVFVLPSLVHLLSEKRRGTLGRWSMLAHVALMLCGTANLIAQFFV</sequence>
<evidence type="ECO:0000256" key="20">
    <source>
        <dbReference type="ARBA" id="ARBA00042870"/>
    </source>
</evidence>
<evidence type="ECO:0000256" key="10">
    <source>
        <dbReference type="ARBA" id="ARBA00023136"/>
    </source>
</evidence>
<feature type="transmembrane region" description="Helical" evidence="22">
    <location>
        <begin position="558"/>
        <end position="577"/>
    </location>
</feature>
<dbReference type="KEGG" id="pmrn:116948912"/>
<evidence type="ECO:0000256" key="17">
    <source>
        <dbReference type="ARBA" id="ARBA00036984"/>
    </source>
</evidence>
<reference evidence="25 26" key="1">
    <citation type="submission" date="2025-04" db="UniProtKB">
        <authorList>
            <consortium name="RefSeq"/>
        </authorList>
    </citation>
    <scope>IDENTIFICATION</scope>
    <source>
        <tissue evidence="25 26">Sperm</tissue>
    </source>
</reference>
<evidence type="ECO:0000256" key="9">
    <source>
        <dbReference type="ARBA" id="ARBA00023053"/>
    </source>
</evidence>
<keyword evidence="13" id="KW-0458">Lysosome</keyword>
<keyword evidence="6" id="KW-0967">Endosome</keyword>
<evidence type="ECO:0000256" key="22">
    <source>
        <dbReference type="SAM" id="Phobius"/>
    </source>
</evidence>
<accession>A0AAJ7TSA6</accession>
<feature type="transmembrane region" description="Helical" evidence="22">
    <location>
        <begin position="300"/>
        <end position="321"/>
    </location>
</feature>
<dbReference type="GO" id="GO:0015179">
    <property type="term" value="F:L-amino acid transmembrane transporter activity"/>
    <property type="evidence" value="ECO:0007669"/>
    <property type="project" value="TreeGrafter"/>
</dbReference>
<feature type="transmembrane region" description="Helical" evidence="22">
    <location>
        <begin position="491"/>
        <end position="516"/>
    </location>
</feature>
<evidence type="ECO:0000313" key="24">
    <source>
        <dbReference type="Proteomes" id="UP001318040"/>
    </source>
</evidence>
<dbReference type="GO" id="GO:0046872">
    <property type="term" value="F:metal ion binding"/>
    <property type="evidence" value="ECO:0007669"/>
    <property type="project" value="UniProtKB-KW"/>
</dbReference>
<dbReference type="GO" id="GO:0031902">
    <property type="term" value="C:late endosome membrane"/>
    <property type="evidence" value="ECO:0007669"/>
    <property type="project" value="UniProtKB-SubCell"/>
</dbReference>
<evidence type="ECO:0000256" key="19">
    <source>
        <dbReference type="ARBA" id="ARBA00040233"/>
    </source>
</evidence>
<protein>
    <recommendedName>
        <fullName evidence="19">Neutral amino acid transporter 9</fullName>
    </recommendedName>
    <alternativeName>
        <fullName evidence="20">Solute carrier family 38 member 9</fullName>
    </alternativeName>
</protein>
<keyword evidence="8 22" id="KW-1133">Transmembrane helix</keyword>
<evidence type="ECO:0000256" key="5">
    <source>
        <dbReference type="ARBA" id="ARBA00022723"/>
    </source>
</evidence>
<feature type="transmembrane region" description="Helical" evidence="22">
    <location>
        <begin position="198"/>
        <end position="218"/>
    </location>
</feature>
<feature type="transmembrane region" description="Helical" evidence="22">
    <location>
        <begin position="455"/>
        <end position="479"/>
    </location>
</feature>
<gene>
    <name evidence="25 26 27" type="primary">LOC116948912</name>
</gene>
<dbReference type="PANTHER" id="PTHR22950">
    <property type="entry name" value="AMINO ACID TRANSPORTER"/>
    <property type="match status" value="1"/>
</dbReference>
<evidence type="ECO:0000313" key="26">
    <source>
        <dbReference type="RefSeq" id="XP_032822062.1"/>
    </source>
</evidence>
<evidence type="ECO:0000256" key="15">
    <source>
        <dbReference type="ARBA" id="ARBA00036878"/>
    </source>
</evidence>
<feature type="transmembrane region" description="Helical" evidence="22">
    <location>
        <begin position="409"/>
        <end position="430"/>
    </location>
</feature>
<feature type="domain" description="Amino acid transporter transmembrane" evidence="23">
    <location>
        <begin position="123"/>
        <end position="237"/>
    </location>
</feature>
<dbReference type="RefSeq" id="XP_032822063.1">
    <property type="nucleotide sequence ID" value="XM_032966172.1"/>
</dbReference>
<feature type="domain" description="Amino acid transporter transmembrane" evidence="23">
    <location>
        <begin position="321"/>
        <end position="568"/>
    </location>
</feature>
<keyword evidence="4 22" id="KW-0812">Transmembrane</keyword>
<feature type="region of interest" description="Disordered" evidence="21">
    <location>
        <begin position="1"/>
        <end position="29"/>
    </location>
</feature>
<evidence type="ECO:0000256" key="18">
    <source>
        <dbReference type="ARBA" id="ARBA00038442"/>
    </source>
</evidence>
<feature type="transmembrane region" description="Helical" evidence="22">
    <location>
        <begin position="333"/>
        <end position="354"/>
    </location>
</feature>
<dbReference type="RefSeq" id="XP_032822062.1">
    <property type="nucleotide sequence ID" value="XM_032966171.1"/>
</dbReference>
<comment type="catalytic activity">
    <reaction evidence="14">
        <text>L-asparagine(out) = L-asparagine(in)</text>
        <dbReference type="Rhea" id="RHEA:73423"/>
        <dbReference type="ChEBI" id="CHEBI:58048"/>
    </reaction>
</comment>
<evidence type="ECO:0000256" key="7">
    <source>
        <dbReference type="ARBA" id="ARBA00022970"/>
    </source>
</evidence>
<keyword evidence="5" id="KW-0479">Metal-binding</keyword>
<dbReference type="Pfam" id="PF01490">
    <property type="entry name" value="Aa_trans"/>
    <property type="match status" value="2"/>
</dbReference>
<evidence type="ECO:0000256" key="16">
    <source>
        <dbReference type="ARBA" id="ARBA00036887"/>
    </source>
</evidence>
<feature type="transmembrane region" description="Helical" evidence="22">
    <location>
        <begin position="120"/>
        <end position="142"/>
    </location>
</feature>
<proteinExistence type="inferred from homology"/>
<evidence type="ECO:0000256" key="14">
    <source>
        <dbReference type="ARBA" id="ARBA00036663"/>
    </source>
</evidence>
<evidence type="ECO:0000313" key="27">
    <source>
        <dbReference type="RefSeq" id="XP_032822063.1"/>
    </source>
</evidence>
<comment type="catalytic activity">
    <reaction evidence="16">
        <text>L-leucine(in) = L-leucine(out)</text>
        <dbReference type="Rhea" id="RHEA:73011"/>
        <dbReference type="ChEBI" id="CHEBI:57427"/>
    </reaction>
</comment>
<evidence type="ECO:0000256" key="8">
    <source>
        <dbReference type="ARBA" id="ARBA00022989"/>
    </source>
</evidence>
<keyword evidence="3" id="KW-0813">Transport</keyword>
<evidence type="ECO:0000256" key="12">
    <source>
        <dbReference type="ARBA" id="ARBA00023180"/>
    </source>
</evidence>
<evidence type="ECO:0000256" key="1">
    <source>
        <dbReference type="ARBA" id="ARBA00004107"/>
    </source>
</evidence>
<keyword evidence="7" id="KW-0029">Amino-acid transport</keyword>
<dbReference type="RefSeq" id="XP_032822061.1">
    <property type="nucleotide sequence ID" value="XM_032966170.1"/>
</dbReference>
<comment type="similarity">
    <text evidence="18">Belongs to the amino acid/polyamine transporter 2 family. SLC38A9 subfamily.</text>
</comment>
<name>A0AAJ7TSA6_PETMA</name>
<dbReference type="InterPro" id="IPR013057">
    <property type="entry name" value="AA_transpt_TM"/>
</dbReference>
<keyword evidence="11" id="KW-1015">Disulfide bond</keyword>
<dbReference type="PANTHER" id="PTHR22950:SF244">
    <property type="entry name" value="NEUTRAL AMINO ACID TRANSPORTER 9"/>
    <property type="match status" value="1"/>
</dbReference>
<evidence type="ECO:0000259" key="23">
    <source>
        <dbReference type="Pfam" id="PF01490"/>
    </source>
</evidence>
<keyword evidence="24" id="KW-1185">Reference proteome</keyword>
<feature type="transmembrane region" description="Helical" evidence="22">
    <location>
        <begin position="522"/>
        <end position="546"/>
    </location>
</feature>
<dbReference type="GO" id="GO:0005765">
    <property type="term" value="C:lysosomal membrane"/>
    <property type="evidence" value="ECO:0007669"/>
    <property type="project" value="UniProtKB-SubCell"/>
</dbReference>